<organism evidence="16 17">
    <name type="scientific">Beggiatoa leptomitoformis</name>
    <dbReference type="NCBI Taxonomy" id="288004"/>
    <lineage>
        <taxon>Bacteria</taxon>
        <taxon>Pseudomonadati</taxon>
        <taxon>Pseudomonadota</taxon>
        <taxon>Gammaproteobacteria</taxon>
        <taxon>Thiotrichales</taxon>
        <taxon>Thiotrichaceae</taxon>
        <taxon>Beggiatoa</taxon>
    </lineage>
</organism>
<evidence type="ECO:0000256" key="5">
    <source>
        <dbReference type="ARBA" id="ARBA00022525"/>
    </source>
</evidence>
<dbReference type="SUPFAM" id="SSF51126">
    <property type="entry name" value="Pectin lyase-like"/>
    <property type="match status" value="2"/>
</dbReference>
<dbReference type="InterPro" id="IPR006626">
    <property type="entry name" value="PbH1"/>
</dbReference>
<evidence type="ECO:0000313" key="17">
    <source>
        <dbReference type="Proteomes" id="UP000234271"/>
    </source>
</evidence>
<evidence type="ECO:0000256" key="2">
    <source>
        <dbReference type="ARBA" id="ARBA00004442"/>
    </source>
</evidence>
<dbReference type="InterPro" id="IPR015919">
    <property type="entry name" value="Cadherin-like_sf"/>
</dbReference>
<evidence type="ECO:0000259" key="14">
    <source>
        <dbReference type="PROSITE" id="PS50268"/>
    </source>
</evidence>
<dbReference type="Gene3D" id="2.60.40.60">
    <property type="entry name" value="Cadherins"/>
    <property type="match status" value="2"/>
</dbReference>
<feature type="domain" description="Cadherin" evidence="14">
    <location>
        <begin position="2139"/>
        <end position="2231"/>
    </location>
</feature>
<evidence type="ECO:0000256" key="12">
    <source>
        <dbReference type="ARBA" id="ARBA00023237"/>
    </source>
</evidence>
<dbReference type="OrthoDB" id="5612964at2"/>
<keyword evidence="12" id="KW-0998">Cell outer membrane</keyword>
<feature type="domain" description="Fibronectin type-III" evidence="15">
    <location>
        <begin position="1674"/>
        <end position="1777"/>
    </location>
</feature>
<dbReference type="InterPro" id="IPR003368">
    <property type="entry name" value="POMP_repeat"/>
</dbReference>
<dbReference type="Gene3D" id="2.60.40.10">
    <property type="entry name" value="Immunoglobulins"/>
    <property type="match status" value="4"/>
</dbReference>
<keyword evidence="8" id="KW-1133">Transmembrane helix</keyword>
<keyword evidence="7" id="KW-0732">Signal</keyword>
<keyword evidence="5" id="KW-0964">Secreted</keyword>
<dbReference type="SUPFAM" id="SSF49265">
    <property type="entry name" value="Fibronectin type III"/>
    <property type="match status" value="1"/>
</dbReference>
<dbReference type="InterPro" id="IPR003961">
    <property type="entry name" value="FN3_dom"/>
</dbReference>
<dbReference type="SMART" id="SM00060">
    <property type="entry name" value="FN3"/>
    <property type="match status" value="1"/>
</dbReference>
<dbReference type="PROSITE" id="PS50268">
    <property type="entry name" value="CADHERIN_2"/>
    <property type="match status" value="1"/>
</dbReference>
<name>A0A2N9YGG6_9GAMM</name>
<dbReference type="STRING" id="288004.AL038_12460"/>
<dbReference type="GO" id="GO:0009279">
    <property type="term" value="C:cell outer membrane"/>
    <property type="evidence" value="ECO:0007669"/>
    <property type="project" value="UniProtKB-SubCell"/>
</dbReference>
<evidence type="ECO:0000256" key="7">
    <source>
        <dbReference type="ARBA" id="ARBA00022729"/>
    </source>
</evidence>
<keyword evidence="17" id="KW-1185">Reference proteome</keyword>
<evidence type="ECO:0000256" key="6">
    <source>
        <dbReference type="ARBA" id="ARBA00022692"/>
    </source>
</evidence>
<dbReference type="SUPFAM" id="SSF52058">
    <property type="entry name" value="L domain-like"/>
    <property type="match status" value="1"/>
</dbReference>
<dbReference type="GO" id="GO:0005576">
    <property type="term" value="C:extracellular region"/>
    <property type="evidence" value="ECO:0007669"/>
    <property type="project" value="UniProtKB-SubCell"/>
</dbReference>
<dbReference type="InterPro" id="IPR039448">
    <property type="entry name" value="Beta_helix"/>
</dbReference>
<dbReference type="Pfam" id="PF13229">
    <property type="entry name" value="Beta_helix"/>
    <property type="match status" value="1"/>
</dbReference>
<dbReference type="Pfam" id="PF00041">
    <property type="entry name" value="fn3"/>
    <property type="match status" value="1"/>
</dbReference>
<dbReference type="SUPFAM" id="SSF49313">
    <property type="entry name" value="Cadherin-like"/>
    <property type="match status" value="2"/>
</dbReference>
<dbReference type="Gene3D" id="3.80.10.10">
    <property type="entry name" value="Ribonuclease Inhibitor"/>
    <property type="match status" value="2"/>
</dbReference>
<evidence type="ECO:0000256" key="1">
    <source>
        <dbReference type="ARBA" id="ARBA00004236"/>
    </source>
</evidence>
<dbReference type="EMBL" id="CP018889">
    <property type="protein sequence ID" value="AUI69306.1"/>
    <property type="molecule type" value="Genomic_DNA"/>
</dbReference>
<reference evidence="17" key="1">
    <citation type="submission" date="2016-12" db="EMBL/GenBank/DDBJ databases">
        <title>Complete Genome Sequence of Beggiatoa leptomitiformis D-401.</title>
        <authorList>
            <person name="Fomenkov A."/>
            <person name="Vincze T."/>
            <person name="Grabovich M."/>
            <person name="Anton B.P."/>
            <person name="Dubinina G."/>
            <person name="Orlova M."/>
            <person name="Belousova E."/>
            <person name="Roberts R.J."/>
        </authorList>
    </citation>
    <scope>NUCLEOTIDE SEQUENCE [LARGE SCALE GENOMIC DNA]</scope>
    <source>
        <strain evidence="17">D-401</strain>
    </source>
</reference>
<keyword evidence="4" id="KW-1003">Cell membrane</keyword>
<dbReference type="RefSeq" id="WP_062153305.1">
    <property type="nucleotide sequence ID" value="NZ_CP012373.2"/>
</dbReference>
<dbReference type="PANTHER" id="PTHR48052:SF8">
    <property type="entry name" value="LRR RECEPTOR-LIKE SERINE_THREONINE-PROTEIN KINASE FLS2"/>
    <property type="match status" value="1"/>
</dbReference>
<evidence type="ECO:0000313" key="16">
    <source>
        <dbReference type="EMBL" id="AUI69306.1"/>
    </source>
</evidence>
<dbReference type="InterPro" id="IPR002126">
    <property type="entry name" value="Cadherin-like_dom"/>
</dbReference>
<keyword evidence="9" id="KW-0472">Membrane</keyword>
<dbReference type="CDD" id="cd11304">
    <property type="entry name" value="Cadherin_repeat"/>
    <property type="match status" value="1"/>
</dbReference>
<keyword evidence="10" id="KW-0675">Receptor</keyword>
<proteinExistence type="predicted"/>
<dbReference type="NCBIfam" id="TIGR01376">
    <property type="entry name" value="POMP_repeat"/>
    <property type="match status" value="1"/>
</dbReference>
<evidence type="ECO:0000256" key="13">
    <source>
        <dbReference type="ARBA" id="ARBA00037847"/>
    </source>
</evidence>
<keyword evidence="6" id="KW-0812">Transmembrane</keyword>
<dbReference type="InterPro" id="IPR036116">
    <property type="entry name" value="FN3_sf"/>
</dbReference>
<dbReference type="GO" id="GO:0012505">
    <property type="term" value="C:endomembrane system"/>
    <property type="evidence" value="ECO:0007669"/>
    <property type="project" value="UniProtKB-SubCell"/>
</dbReference>
<evidence type="ECO:0000256" key="8">
    <source>
        <dbReference type="ARBA" id="ARBA00022989"/>
    </source>
</evidence>
<dbReference type="GO" id="GO:0005886">
    <property type="term" value="C:plasma membrane"/>
    <property type="evidence" value="ECO:0007669"/>
    <property type="project" value="UniProtKB-SubCell"/>
</dbReference>
<dbReference type="Pfam" id="PF02415">
    <property type="entry name" value="Chlam_PMP"/>
    <property type="match status" value="1"/>
</dbReference>
<evidence type="ECO:0000256" key="9">
    <source>
        <dbReference type="ARBA" id="ARBA00023136"/>
    </source>
</evidence>
<dbReference type="InterPro" id="IPR011050">
    <property type="entry name" value="Pectin_lyase_fold/virulence"/>
</dbReference>
<dbReference type="GO" id="GO:0005509">
    <property type="term" value="F:calcium ion binding"/>
    <property type="evidence" value="ECO:0007669"/>
    <property type="project" value="InterPro"/>
</dbReference>
<evidence type="ECO:0000256" key="10">
    <source>
        <dbReference type="ARBA" id="ARBA00023170"/>
    </source>
</evidence>
<dbReference type="InterPro" id="IPR012334">
    <property type="entry name" value="Pectin_lyas_fold"/>
</dbReference>
<evidence type="ECO:0000259" key="15">
    <source>
        <dbReference type="PROSITE" id="PS50853"/>
    </source>
</evidence>
<evidence type="ECO:0000256" key="3">
    <source>
        <dbReference type="ARBA" id="ARBA00004613"/>
    </source>
</evidence>
<dbReference type="InterPro" id="IPR013783">
    <property type="entry name" value="Ig-like_fold"/>
</dbReference>
<dbReference type="NCBIfam" id="NF041518">
    <property type="entry name" value="choice_anch_Q"/>
    <property type="match status" value="1"/>
</dbReference>
<evidence type="ECO:0000256" key="4">
    <source>
        <dbReference type="ARBA" id="ARBA00022475"/>
    </source>
</evidence>
<dbReference type="SMART" id="SM00710">
    <property type="entry name" value="PbH1"/>
    <property type="match status" value="9"/>
</dbReference>
<dbReference type="GO" id="GO:0007156">
    <property type="term" value="P:homophilic cell adhesion via plasma membrane adhesion molecules"/>
    <property type="evidence" value="ECO:0007669"/>
    <property type="project" value="InterPro"/>
</dbReference>
<protein>
    <submittedName>
        <fullName evidence="16">Choice-of-anchor D domain-containing protein</fullName>
    </submittedName>
</protein>
<dbReference type="PANTHER" id="PTHR48052">
    <property type="entry name" value="UNNAMED PRODUCT"/>
    <property type="match status" value="1"/>
</dbReference>
<dbReference type="InterPro" id="IPR059226">
    <property type="entry name" value="Choice_anch_Q_dom"/>
</dbReference>
<dbReference type="Proteomes" id="UP000234271">
    <property type="component" value="Chromosome"/>
</dbReference>
<accession>A0A2N9YGG6</accession>
<dbReference type="Gene3D" id="2.160.20.10">
    <property type="entry name" value="Single-stranded right-handed beta-helix, Pectin lyase-like"/>
    <property type="match status" value="2"/>
</dbReference>
<dbReference type="CDD" id="cd00063">
    <property type="entry name" value="FN3"/>
    <property type="match status" value="1"/>
</dbReference>
<keyword evidence="11" id="KW-0325">Glycoprotein</keyword>
<comment type="subcellular location">
    <subcellularLocation>
        <location evidence="1">Cell membrane</location>
    </subcellularLocation>
    <subcellularLocation>
        <location evidence="2">Cell outer membrane</location>
    </subcellularLocation>
    <subcellularLocation>
        <location evidence="13">Endomembrane system</location>
        <topology evidence="13">Single-pass membrane protein</topology>
    </subcellularLocation>
    <subcellularLocation>
        <location evidence="3">Secreted</location>
    </subcellularLocation>
</comment>
<dbReference type="KEGG" id="blep:AL038_12460"/>
<evidence type="ECO:0000256" key="11">
    <source>
        <dbReference type="ARBA" id="ARBA00023180"/>
    </source>
</evidence>
<gene>
    <name evidence="16" type="ORF">BLE401_11805</name>
</gene>
<sequence length="2677" mass="277737">MLLHHLLRLSVLVFLLFSTVVYAQYNEHRFPSPFLIDTPIQDNDKPIEIKADIIIVNAALSSTQAIHLLAKQKLVINAPLRSPAIYLQSEQILEINSEINATTSVALGGTIQVLSQYIDVSEFALLDASGFMQGGSILIGGDFKGLGKLNTAQQTHVHPAARIRNNGAEQGGKVIIWSDNITQFAGSIQAIGDKQGGFVEVSSQDKLTFQGNIDVSALSATGQQGTLLLDPTDLTIGSVDSPAGTLADNKILFADTPTTMTISATTLGSLSGTIILQASNNIIFNQAVNFTNPNTVLQVEAGNEIRLNNPISTSSSVAVTFTAGMGILGDSHITTKGGAIKLTSENGNISLGNLDSSTDSSTVLANAGDISILASNGSVTLANLFADSSFSSGVAGNGGNITLEANNDVTVDILSGQINSASVCNTSCSTVGMGGNVRIVTTAGNLSLPDVVSRSFVVGSTISVNKAGDITLEAFSHNISAGNIDATSRTTSTGSANEGGNVVINVGGNVLAGYITTSSLSSTNTQQAGNVTINALSGAVSLSSIEAQSAMGTGIGGEIQVIVKSLAISGSTTNPVLSIDATGGASSGVVQITLKDKPFIVGDGSVNGTYRDIKSGLDLIDNSVPPNNFSVSYNIGNIFINFESIVTTAADSGVGSLRQAILDTNATAGKDLISFNISPTTNCPHTIALTASLPAISDPLIIDGYAQPSATENTLTTGNNANLCVVLEGSGIVGPSDGLSFSPSATGSLVQGLVINNFNTAGISSLADYLDIQGNFIGINQAGTAAAPNGKGISLDANYIDIGGAYPASSNIISGNTNDGIYLISRKFFNIQGNYIGTDRSVTNAVANGGNGIVLSSVKNFLIGGNYPSAGNVIAGNGGLAILSEVTTNTGIIQYNQIGTSTIANGAAIQLNAQGFVTVTDNIIQNNNSDGINIADSDNNIVYNDIFNNADFGIVLQTSANNNLLSENQIYANGGLGIDLSSDGVSPNDSPEIPVVGGNQLQNYPVLTLADGSNISGTLTSYASESFTLEFFASSTADGTGYGEGEVFLGSTTATTDASGNASFSFPYTSQGSKPFITATATRSNNNTSEFSQAISECSFSDINLTSAADSGAGSLRNAVSTICPNYTIFLNGNNPVLSSEIVIDKVLKIQGAGIISGGNITRLFQVTTNGELTLENLKLIQGSVAGDGGAINNANLTNLKGVTLSNNTSISGLGGAVWTCSTCTLNVLDSVFNNNNATGVFYGGAIYADGLSNIANSTFAQNSAEKGGAIYVPASATLNASNNTISTNTTTVNGGGIYNSGGNVNLRNTLIADNSSSGTSPDVFGVFNSSDNNLIQTITGSSGWIANDITGNAATLGTLSGSPLRLPLLAGSLAINAGNPSSCTFISTGTNPLFTNSATINTDQVGTTRPQVSTPALAARCDIGSFEFNGTFCQAQSQISETECLVLLDIYANNNGAGWIDSATNNWGATLTPCTTWTGVTCSAGKVISIIRNAQNLTGTIPTLSSLTALTKLDLGSNTLTGSIPTTLPNTLQDLLLSHNSLSGTIPSLPTGLISLNVSDNQLIGTVPALPSGLLTLNLGVNQLTALTLPLPSLTTLIINDNKFSGTVPTLPNSLVTFYAQGNAFAGIFPSIAGLTALTALDIGYNAIVATQAGEQALVESKQTGWGNTQTVPPQNLTATALSSTEIKLTWTAIPYIADGGGYKIYYSTLPIAGGGSYIQIATTADKTTNSFIVTGLTPATSYYFALVTATPIHANNINSLLSGYSTEASATTLSVAVTNARYASMPIVNSLIDFGTVDIGGTLTTDIVISEVGDAMLSVDFSGLTGANASDFSLVSPVFPFTIADGAAPQTVTIKCTPSTAGIKNATLTLISNDTSLPSPVYTLQCVGNAPVVSTPVYSSTPLPNSVIQFGTQLIGTTAVQTFSIAEAGNADLVLNSYTLTGVNASDFSLVNPTFPLTLIDGSPTQNVTLHCQPSADGLREAVLTFLTNDLTQPTPSYTLHCTGSTTPVAGYSSLPLVGNVINVGSVLLGKTTSSHLTISEIGTATLTVSTATITGVDSNVFSIETLNLPLNIADGASAQSLMMSCTPESIGEKTATLSLNTNDPTQTTVSYPLTCTGLAPTQTNQAPSDIFLSSNSVMESQPASTAVGNLSTLDADSDDTHSYRLLDNANGLFTLIGNTLYTTTVLSASNTPSLTIRVISTDSGGLSVTKTFVISVTAKVIVDDTPTMQGEIVTGSGARGNNLIVDAPENLVLTGRLLVPPALIGQLADILVVYSWHDITNTLQHSVSINLAQNTPLQADTQWQLFAGNLAFLTGYYDVEFGYRLNNQAVKTRIIQLQVNTNRAPTAIQLSNTQVEEFSVPNQVIGVLSSHDLDKEDHFHYSLLDTVDGRFAIEGNQLVVKNGALINYSQQQTHQITIRSTDVAGASYEQSFILSVEDLQLPADAVVITHNNVLENSVNGVPVGRLLTHQHEGEQYRYTLLNDANGVFMLVNDVLYVADSEALDYESTVREFTLKVRSESLKTDETLEANITLYVQNMIDAQTIGQLWAGVETTTAIASPIKNTDVISVTLQTVIDRTHRGQAGDYFIAAFLIHPDGIVTTDYLLTPTGWKGWDGRLSNLEGTPKANFATYYKDIIWQGALTGFVGYVAIYSGYRVANSDALVVGKPMVFKVEN</sequence>
<dbReference type="InterPro" id="IPR032675">
    <property type="entry name" value="LRR_dom_sf"/>
</dbReference>
<dbReference type="NCBIfam" id="NF012200">
    <property type="entry name" value="choice_anch_D"/>
    <property type="match status" value="3"/>
</dbReference>
<dbReference type="PROSITE" id="PS50853">
    <property type="entry name" value="FN3"/>
    <property type="match status" value="1"/>
</dbReference>